<dbReference type="Gene3D" id="3.40.50.12780">
    <property type="entry name" value="N-terminal domain of ligase-like"/>
    <property type="match status" value="1"/>
</dbReference>
<dbReference type="EMBL" id="JBHUIY010000001">
    <property type="protein sequence ID" value="MFD2232248.1"/>
    <property type="molecule type" value="Genomic_DNA"/>
</dbReference>
<evidence type="ECO:0000313" key="4">
    <source>
        <dbReference type="EMBL" id="MFD2232248.1"/>
    </source>
</evidence>
<feature type="domain" description="AMP-dependent ligase C-terminal" evidence="3">
    <location>
        <begin position="344"/>
        <end position="439"/>
    </location>
</feature>
<dbReference type="Pfam" id="PF14535">
    <property type="entry name" value="AMP-binding_C_2"/>
    <property type="match status" value="1"/>
</dbReference>
<dbReference type="InterPro" id="IPR000873">
    <property type="entry name" value="AMP-dep_synth/lig_dom"/>
</dbReference>
<name>A0ABW5C5Z4_9PROT</name>
<reference evidence="5" key="1">
    <citation type="journal article" date="2019" name="Int. J. Syst. Evol. Microbiol.">
        <title>The Global Catalogue of Microorganisms (GCM) 10K type strain sequencing project: providing services to taxonomists for standard genome sequencing and annotation.</title>
        <authorList>
            <consortium name="The Broad Institute Genomics Platform"/>
            <consortium name="The Broad Institute Genome Sequencing Center for Infectious Disease"/>
            <person name="Wu L."/>
            <person name="Ma J."/>
        </authorList>
    </citation>
    <scope>NUCLEOTIDE SEQUENCE [LARGE SCALE GENOMIC DNA]</scope>
    <source>
        <strain evidence="5">KCTC 15012</strain>
    </source>
</reference>
<evidence type="ECO:0000256" key="1">
    <source>
        <dbReference type="PIRNR" id="PIRNR006444"/>
    </source>
</evidence>
<dbReference type="Pfam" id="PF00501">
    <property type="entry name" value="AMP-binding"/>
    <property type="match status" value="1"/>
</dbReference>
<dbReference type="NCBIfam" id="TIGR02155">
    <property type="entry name" value="PA_CoA_ligase"/>
    <property type="match status" value="1"/>
</dbReference>
<keyword evidence="1 4" id="KW-0436">Ligase</keyword>
<dbReference type="Proteomes" id="UP001597296">
    <property type="component" value="Unassembled WGS sequence"/>
</dbReference>
<dbReference type="RefSeq" id="WP_377313403.1">
    <property type="nucleotide sequence ID" value="NZ_JBHUIY010000001.1"/>
</dbReference>
<dbReference type="PANTHER" id="PTHR43439:SF1">
    <property type="entry name" value="PHENYLACETATE-COENZYME A LIGASE"/>
    <property type="match status" value="1"/>
</dbReference>
<comment type="function">
    <text evidence="1">Catalyzes the activation of phenylacetic acid (PA) to phenylacetyl-CoA (PA-CoA).</text>
</comment>
<dbReference type="Gene3D" id="3.30.300.30">
    <property type="match status" value="1"/>
</dbReference>
<dbReference type="InterPro" id="IPR042099">
    <property type="entry name" value="ANL_N_sf"/>
</dbReference>
<gene>
    <name evidence="4" type="primary">paaK</name>
    <name evidence="4" type="ORF">ACFSNB_00365</name>
</gene>
<dbReference type="InterPro" id="IPR051414">
    <property type="entry name" value="Adenylate-forming_Reductase"/>
</dbReference>
<sequence length="442" mass="49235">MTTSLDRRSPPPASLLDPIETASRDEIAALQLSRLSWSLRHAYDNVASFRQRCQTRGVHPDDLKSLDDLVRFPFTTKDDLRQTYPFGMFAVPMDQVVRVHASSGTTGRPTVVGYTQNDIDTWATVMARSIRAAGGRRGDRCHISYGYGLFTGGLGAHYGAERLGCTVIPMSGGQTEKQIRLMFDFQPEIIMVTPSYMLAMADAMERMGYDPRTCPLKIGIFGAEPWTGAMRAEIEDRLGIDAIDIYGLSEVIGPGVACECIETKDGPHVWEDHFYPEVIDPATGERVPDGEIGELVFTSLTKEALPVVRYRTRDLTRLLPGTARSFRRIGKITGRSDDMLIIRGVNVFPTQIEELVLRDGRLSPHYQIEVSRDKHLDQVTVNVELRPDNAGDGSVAEAVSRDLQHHIKSLVGITTRIRVLAPESIERSMGKARRVIDLRPKE</sequence>
<keyword evidence="1" id="KW-0547">Nucleotide-binding</keyword>
<keyword evidence="5" id="KW-1185">Reference proteome</keyword>
<protein>
    <recommendedName>
        <fullName evidence="1">Phenylacetate-coenzyme A ligase</fullName>
        <ecNumber evidence="1">6.2.1.30</ecNumber>
    </recommendedName>
    <alternativeName>
        <fullName evidence="1">Phenylacetyl-CoA ligase</fullName>
    </alternativeName>
</protein>
<comment type="similarity">
    <text evidence="1">Belongs to the phenylacetyl-CoA ligase family.</text>
</comment>
<organism evidence="4 5">
    <name type="scientific">Phaeospirillum tilakii</name>
    <dbReference type="NCBI Taxonomy" id="741673"/>
    <lineage>
        <taxon>Bacteria</taxon>
        <taxon>Pseudomonadati</taxon>
        <taxon>Pseudomonadota</taxon>
        <taxon>Alphaproteobacteria</taxon>
        <taxon>Rhodospirillales</taxon>
        <taxon>Rhodospirillaceae</taxon>
        <taxon>Phaeospirillum</taxon>
    </lineage>
</organism>
<dbReference type="InterPro" id="IPR011880">
    <property type="entry name" value="PA_CoA_ligase"/>
</dbReference>
<dbReference type="EC" id="6.2.1.30" evidence="1"/>
<dbReference type="PIRSF" id="PIRSF006444">
    <property type="entry name" value="PaaK"/>
    <property type="match status" value="1"/>
</dbReference>
<dbReference type="PANTHER" id="PTHR43439">
    <property type="entry name" value="PHENYLACETATE-COENZYME A LIGASE"/>
    <property type="match status" value="1"/>
</dbReference>
<evidence type="ECO:0000313" key="5">
    <source>
        <dbReference type="Proteomes" id="UP001597296"/>
    </source>
</evidence>
<dbReference type="InterPro" id="IPR028154">
    <property type="entry name" value="AMP-dep_Lig_C"/>
</dbReference>
<accession>A0ABW5C5Z4</accession>
<evidence type="ECO:0000259" key="2">
    <source>
        <dbReference type="Pfam" id="PF00501"/>
    </source>
</evidence>
<comment type="catalytic activity">
    <reaction evidence="1">
        <text>2-phenylacetate + ATP + CoA = phenylacetyl-CoA + AMP + diphosphate</text>
        <dbReference type="Rhea" id="RHEA:20956"/>
        <dbReference type="ChEBI" id="CHEBI:18401"/>
        <dbReference type="ChEBI" id="CHEBI:30616"/>
        <dbReference type="ChEBI" id="CHEBI:33019"/>
        <dbReference type="ChEBI" id="CHEBI:57287"/>
        <dbReference type="ChEBI" id="CHEBI:57390"/>
        <dbReference type="ChEBI" id="CHEBI:456215"/>
        <dbReference type="EC" id="6.2.1.30"/>
    </reaction>
</comment>
<feature type="domain" description="AMP-dependent synthetase/ligase" evidence="2">
    <location>
        <begin position="92"/>
        <end position="298"/>
    </location>
</feature>
<evidence type="ECO:0000259" key="3">
    <source>
        <dbReference type="Pfam" id="PF14535"/>
    </source>
</evidence>
<dbReference type="SUPFAM" id="SSF56801">
    <property type="entry name" value="Acetyl-CoA synthetase-like"/>
    <property type="match status" value="1"/>
</dbReference>
<proteinExistence type="inferred from homology"/>
<dbReference type="InterPro" id="IPR045851">
    <property type="entry name" value="AMP-bd_C_sf"/>
</dbReference>
<dbReference type="GO" id="GO:0047475">
    <property type="term" value="F:phenylacetate-CoA ligase activity"/>
    <property type="evidence" value="ECO:0007669"/>
    <property type="project" value="UniProtKB-EC"/>
</dbReference>
<dbReference type="InterPro" id="IPR049623">
    <property type="entry name" value="PA_CoA_lig_proteobact_actino"/>
</dbReference>
<comment type="pathway">
    <text evidence="1">Aromatic compound metabolism; phenylacetate degradation.</text>
</comment>
<dbReference type="CDD" id="cd05913">
    <property type="entry name" value="PaaK"/>
    <property type="match status" value="1"/>
</dbReference>
<comment type="caution">
    <text evidence="4">The sequence shown here is derived from an EMBL/GenBank/DDBJ whole genome shotgun (WGS) entry which is preliminary data.</text>
</comment>